<dbReference type="InterPro" id="IPR029063">
    <property type="entry name" value="SAM-dependent_MTases_sf"/>
</dbReference>
<dbReference type="AlphaFoldDB" id="A9USN2"/>
<dbReference type="SUPFAM" id="SSF53335">
    <property type="entry name" value="S-adenosyl-L-methionine-dependent methyltransferases"/>
    <property type="match status" value="1"/>
</dbReference>
<dbReference type="GO" id="GO:0032259">
    <property type="term" value="P:methylation"/>
    <property type="evidence" value="ECO:0007669"/>
    <property type="project" value="UniProtKB-KW"/>
</dbReference>
<dbReference type="eggNOG" id="KOG3191">
    <property type="taxonomic scope" value="Eukaryota"/>
</dbReference>
<dbReference type="OMA" id="CDAIQSN"/>
<sequence>MTTPTGGAAGVTLPTPDYGHVTDEVARETGRRNQIDIETYRGDLAAAFPPELRGRLDVLLFNPPYVVTDTEEISTTSLAATWAGGAHGREVLDRLLPEIPSLLSARGRFYLIALKENLRPDTPDDLLAAIPGMRGAIVVSRKCGRERLNVVCYTRTPSS</sequence>
<accession>A9USN2</accession>
<dbReference type="GO" id="GO:0003676">
    <property type="term" value="F:nucleic acid binding"/>
    <property type="evidence" value="ECO:0007669"/>
    <property type="project" value="InterPro"/>
</dbReference>
<dbReference type="Gene3D" id="3.40.50.150">
    <property type="entry name" value="Vaccinia Virus protein VP39"/>
    <property type="match status" value="1"/>
</dbReference>
<dbReference type="FunCoup" id="A9USN2">
    <property type="interactions" value="648"/>
</dbReference>
<dbReference type="RefSeq" id="XP_001743417.1">
    <property type="nucleotide sequence ID" value="XM_001743365.1"/>
</dbReference>
<dbReference type="InterPro" id="IPR052190">
    <property type="entry name" value="Euk-Arch_PrmC-MTase"/>
</dbReference>
<dbReference type="GO" id="GO:0035657">
    <property type="term" value="C:eRF1 methyltransferase complex"/>
    <property type="evidence" value="ECO:0000318"/>
    <property type="project" value="GO_Central"/>
</dbReference>
<evidence type="ECO:0000256" key="2">
    <source>
        <dbReference type="ARBA" id="ARBA00022603"/>
    </source>
</evidence>
<evidence type="ECO:0000256" key="3">
    <source>
        <dbReference type="ARBA" id="ARBA00022679"/>
    </source>
</evidence>
<reference evidence="5 6" key="1">
    <citation type="journal article" date="2008" name="Nature">
        <title>The genome of the choanoflagellate Monosiga brevicollis and the origin of metazoans.</title>
        <authorList>
            <consortium name="JGI Sequencing"/>
            <person name="King N."/>
            <person name="Westbrook M.J."/>
            <person name="Young S.L."/>
            <person name="Kuo A."/>
            <person name="Abedin M."/>
            <person name="Chapman J."/>
            <person name="Fairclough S."/>
            <person name="Hellsten U."/>
            <person name="Isogai Y."/>
            <person name="Letunic I."/>
            <person name="Marr M."/>
            <person name="Pincus D."/>
            <person name="Putnam N."/>
            <person name="Rokas A."/>
            <person name="Wright K.J."/>
            <person name="Zuzow R."/>
            <person name="Dirks W."/>
            <person name="Good M."/>
            <person name="Goodstein D."/>
            <person name="Lemons D."/>
            <person name="Li W."/>
            <person name="Lyons J.B."/>
            <person name="Morris A."/>
            <person name="Nichols S."/>
            <person name="Richter D.J."/>
            <person name="Salamov A."/>
            <person name="Bork P."/>
            <person name="Lim W.A."/>
            <person name="Manning G."/>
            <person name="Miller W.T."/>
            <person name="McGinnis W."/>
            <person name="Shapiro H."/>
            <person name="Tjian R."/>
            <person name="Grigoriev I.V."/>
            <person name="Rokhsar D."/>
        </authorList>
    </citation>
    <scope>NUCLEOTIDE SEQUENCE [LARGE SCALE GENOMIC DNA]</scope>
    <source>
        <strain evidence="6">MX1 / ATCC 50154</strain>
    </source>
</reference>
<dbReference type="GeneID" id="5888645"/>
<dbReference type="PANTHER" id="PTHR45875:SF1">
    <property type="entry name" value="METHYLTRANSFERASE N6AMT1"/>
    <property type="match status" value="1"/>
</dbReference>
<keyword evidence="3" id="KW-0808">Transferase</keyword>
<dbReference type="STRING" id="81824.A9USN2"/>
<dbReference type="GO" id="GO:0008757">
    <property type="term" value="F:S-adenosylmethionine-dependent methyltransferase activity"/>
    <property type="evidence" value="ECO:0000318"/>
    <property type="project" value="GO_Central"/>
</dbReference>
<dbReference type="InParanoid" id="A9USN2"/>
<evidence type="ECO:0000313" key="5">
    <source>
        <dbReference type="EMBL" id="EDQ92131.1"/>
    </source>
</evidence>
<dbReference type="Proteomes" id="UP000001357">
    <property type="component" value="Unassembled WGS sequence"/>
</dbReference>
<keyword evidence="6" id="KW-1185">Reference proteome</keyword>
<comment type="similarity">
    <text evidence="1">Belongs to the eukaryotic/archaeal PrmC-related family.</text>
</comment>
<organism evidence="5 6">
    <name type="scientific">Monosiga brevicollis</name>
    <name type="common">Choanoflagellate</name>
    <dbReference type="NCBI Taxonomy" id="81824"/>
    <lineage>
        <taxon>Eukaryota</taxon>
        <taxon>Choanoflagellata</taxon>
        <taxon>Craspedida</taxon>
        <taxon>Salpingoecidae</taxon>
        <taxon>Monosiga</taxon>
    </lineage>
</organism>
<keyword evidence="4" id="KW-0949">S-adenosyl-L-methionine</keyword>
<dbReference type="GO" id="GO:0008276">
    <property type="term" value="F:protein methyltransferase activity"/>
    <property type="evidence" value="ECO:0000318"/>
    <property type="project" value="GO_Central"/>
</dbReference>
<evidence type="ECO:0000313" key="6">
    <source>
        <dbReference type="Proteomes" id="UP000001357"/>
    </source>
</evidence>
<protein>
    <recommendedName>
        <fullName evidence="7">Methyltransferase small domain-containing protein</fullName>
    </recommendedName>
</protein>
<evidence type="ECO:0008006" key="7">
    <source>
        <dbReference type="Google" id="ProtNLM"/>
    </source>
</evidence>
<keyword evidence="2" id="KW-0489">Methyltransferase</keyword>
<evidence type="ECO:0000256" key="4">
    <source>
        <dbReference type="ARBA" id="ARBA00022691"/>
    </source>
</evidence>
<dbReference type="InterPro" id="IPR002052">
    <property type="entry name" value="DNA_methylase_N6_adenine_CS"/>
</dbReference>
<dbReference type="PROSITE" id="PS00092">
    <property type="entry name" value="N6_MTASE"/>
    <property type="match status" value="1"/>
</dbReference>
<dbReference type="KEGG" id="mbr:MONBRDRAFT_5849"/>
<proteinExistence type="inferred from homology"/>
<dbReference type="PANTHER" id="PTHR45875">
    <property type="entry name" value="METHYLTRANSFERASE N6AMT1"/>
    <property type="match status" value="1"/>
</dbReference>
<evidence type="ECO:0000256" key="1">
    <source>
        <dbReference type="ARBA" id="ARBA00006149"/>
    </source>
</evidence>
<gene>
    <name evidence="5" type="ORF">MONBRDRAFT_5849</name>
</gene>
<dbReference type="EMBL" id="CH991544">
    <property type="protein sequence ID" value="EDQ92131.1"/>
    <property type="molecule type" value="Genomic_DNA"/>
</dbReference>
<name>A9USN2_MONBE</name>